<dbReference type="Proteomes" id="UP000265719">
    <property type="component" value="Chromosome"/>
</dbReference>
<evidence type="ECO:0000256" key="4">
    <source>
        <dbReference type="ARBA" id="ARBA00022989"/>
    </source>
</evidence>
<protein>
    <submittedName>
        <fullName evidence="6">Type II secretion system F family protein</fullName>
    </submittedName>
</protein>
<keyword evidence="7" id="KW-1185">Reference proteome</keyword>
<reference evidence="6" key="1">
    <citation type="submission" date="2020-10" db="EMBL/GenBank/DDBJ databases">
        <title>De novo genome project of the cellulose decomposer Thermobifida halotolerans type strain.</title>
        <authorList>
            <person name="Nagy I."/>
            <person name="Horvath B."/>
            <person name="Kukolya J."/>
            <person name="Nagy I."/>
            <person name="Orsini M."/>
        </authorList>
    </citation>
    <scope>NUCLEOTIDE SEQUENCE</scope>
    <source>
        <strain evidence="6">DSM 44931</strain>
    </source>
</reference>
<proteinExistence type="predicted"/>
<evidence type="ECO:0000313" key="7">
    <source>
        <dbReference type="Proteomes" id="UP000265719"/>
    </source>
</evidence>
<dbReference type="OrthoDB" id="3267562at2"/>
<dbReference type="RefSeq" id="WP_068689880.1">
    <property type="nucleotide sequence ID" value="NZ_CP063196.1"/>
</dbReference>
<dbReference type="Pfam" id="PF00482">
    <property type="entry name" value="T2SSF"/>
    <property type="match status" value="1"/>
</dbReference>
<dbReference type="InterPro" id="IPR018076">
    <property type="entry name" value="T2SS_GspF_dom"/>
</dbReference>
<comment type="subcellular location">
    <subcellularLocation>
        <location evidence="1">Cell membrane</location>
        <topology evidence="1">Multi-pass membrane protein</topology>
    </subcellularLocation>
</comment>
<name>A0A399FY52_9ACTN</name>
<dbReference type="PANTHER" id="PTHR35007">
    <property type="entry name" value="INTEGRAL MEMBRANE PROTEIN-RELATED"/>
    <property type="match status" value="1"/>
</dbReference>
<keyword evidence="3" id="KW-0812">Transmembrane</keyword>
<evidence type="ECO:0000256" key="3">
    <source>
        <dbReference type="ARBA" id="ARBA00022692"/>
    </source>
</evidence>
<keyword evidence="5" id="KW-0472">Membrane</keyword>
<dbReference type="PANTHER" id="PTHR35007:SF3">
    <property type="entry name" value="POSSIBLE CONSERVED ALANINE RICH MEMBRANE PROTEIN"/>
    <property type="match status" value="1"/>
</dbReference>
<evidence type="ECO:0000256" key="5">
    <source>
        <dbReference type="ARBA" id="ARBA00023136"/>
    </source>
</evidence>
<keyword evidence="4" id="KW-1133">Transmembrane helix</keyword>
<evidence type="ECO:0000313" key="6">
    <source>
        <dbReference type="EMBL" id="UOE19192.1"/>
    </source>
</evidence>
<dbReference type="EMBL" id="CP063196">
    <property type="protein sequence ID" value="UOE19192.1"/>
    <property type="molecule type" value="Genomic_DNA"/>
</dbReference>
<evidence type="ECO:0000256" key="2">
    <source>
        <dbReference type="ARBA" id="ARBA00022475"/>
    </source>
</evidence>
<dbReference type="AlphaFoldDB" id="A0A399FY52"/>
<organism evidence="6 7">
    <name type="scientific">Thermobifida halotolerans</name>
    <dbReference type="NCBI Taxonomy" id="483545"/>
    <lineage>
        <taxon>Bacteria</taxon>
        <taxon>Bacillati</taxon>
        <taxon>Actinomycetota</taxon>
        <taxon>Actinomycetes</taxon>
        <taxon>Streptosporangiales</taxon>
        <taxon>Nocardiopsidaceae</taxon>
        <taxon>Thermobifida</taxon>
    </lineage>
</organism>
<dbReference type="KEGG" id="thao:NI17_020965"/>
<sequence>MGWLEAAVVALAASAGALLLGDGRSAAERRLSALAPPSPPPRRPRRAAGRVPRVLLAGVPLAVSWPLLGTGAGVPVGLAVGALVWWRLGRTAPDGPHDRAGAATAVLPLVVDLLVSGLRSGAHPNDVVETVARATGGPIGAELDGVARRLRLGVDPTHAWRSVRGPEELGALGRAVARASRTGAPLADVLELHAADCRRAARARALALAQRTGVAVVIPLGLCFLPAFVLIGVVPLAAGLLSDLVLP</sequence>
<evidence type="ECO:0000256" key="1">
    <source>
        <dbReference type="ARBA" id="ARBA00004651"/>
    </source>
</evidence>
<dbReference type="GO" id="GO:0005886">
    <property type="term" value="C:plasma membrane"/>
    <property type="evidence" value="ECO:0007669"/>
    <property type="project" value="UniProtKB-SubCell"/>
</dbReference>
<accession>A0A399FY52</accession>
<keyword evidence="2" id="KW-1003">Cell membrane</keyword>
<gene>
    <name evidence="6" type="ORF">NI17_020965</name>
</gene>